<reference evidence="4 5" key="1">
    <citation type="submission" date="2014-04" db="EMBL/GenBank/DDBJ databases">
        <authorList>
            <consortium name="DOE Joint Genome Institute"/>
            <person name="Kuo A."/>
            <person name="Tarkka M."/>
            <person name="Buscot F."/>
            <person name="Kohler A."/>
            <person name="Nagy L.G."/>
            <person name="Floudas D."/>
            <person name="Copeland A."/>
            <person name="Barry K.W."/>
            <person name="Cichocki N."/>
            <person name="Veneault-Fourrey C."/>
            <person name="LaButti K."/>
            <person name="Lindquist E.A."/>
            <person name="Lipzen A."/>
            <person name="Lundell T."/>
            <person name="Morin E."/>
            <person name="Murat C."/>
            <person name="Sun H."/>
            <person name="Tunlid A."/>
            <person name="Henrissat B."/>
            <person name="Grigoriev I.V."/>
            <person name="Hibbett D.S."/>
            <person name="Martin F."/>
            <person name="Nordberg H.P."/>
            <person name="Cantor M.N."/>
            <person name="Hua S.X."/>
        </authorList>
    </citation>
    <scope>NUCLEOTIDE SEQUENCE [LARGE SCALE GENOMIC DNA]</scope>
    <source>
        <strain evidence="4 5">F 1598</strain>
    </source>
</reference>
<protein>
    <recommendedName>
        <fullName evidence="3">NmrA-like domain-containing protein</fullName>
    </recommendedName>
</protein>
<dbReference type="InterPro" id="IPR051164">
    <property type="entry name" value="NmrA-like_oxidored"/>
</dbReference>
<dbReference type="InParanoid" id="A0A0C3F4C5"/>
<dbReference type="HOGENOM" id="CLU_007383_8_0_1"/>
<dbReference type="PANTHER" id="PTHR42748">
    <property type="entry name" value="NITROGEN METABOLITE REPRESSION PROTEIN NMRA FAMILY MEMBER"/>
    <property type="match status" value="1"/>
</dbReference>
<dbReference type="EMBL" id="KN833054">
    <property type="protein sequence ID" value="KIM74899.1"/>
    <property type="molecule type" value="Genomic_DNA"/>
</dbReference>
<accession>A0A0C3F4C5</accession>
<comment type="similarity">
    <text evidence="1">Belongs to the NmrA-type oxidoreductase family.</text>
</comment>
<name>A0A0C3F4C5_PILCF</name>
<dbReference type="PANTHER" id="PTHR42748:SF14">
    <property type="entry name" value="SNOAL-LIKE DOMAIN-CONTAINING PROTEIN"/>
    <property type="match status" value="1"/>
</dbReference>
<organism evidence="4 5">
    <name type="scientific">Piloderma croceum (strain F 1598)</name>
    <dbReference type="NCBI Taxonomy" id="765440"/>
    <lineage>
        <taxon>Eukaryota</taxon>
        <taxon>Fungi</taxon>
        <taxon>Dikarya</taxon>
        <taxon>Basidiomycota</taxon>
        <taxon>Agaricomycotina</taxon>
        <taxon>Agaricomycetes</taxon>
        <taxon>Agaricomycetidae</taxon>
        <taxon>Atheliales</taxon>
        <taxon>Atheliaceae</taxon>
        <taxon>Piloderma</taxon>
    </lineage>
</organism>
<reference evidence="5" key="2">
    <citation type="submission" date="2015-01" db="EMBL/GenBank/DDBJ databases">
        <title>Evolutionary Origins and Diversification of the Mycorrhizal Mutualists.</title>
        <authorList>
            <consortium name="DOE Joint Genome Institute"/>
            <consortium name="Mycorrhizal Genomics Consortium"/>
            <person name="Kohler A."/>
            <person name="Kuo A."/>
            <person name="Nagy L.G."/>
            <person name="Floudas D."/>
            <person name="Copeland A."/>
            <person name="Barry K.W."/>
            <person name="Cichocki N."/>
            <person name="Veneault-Fourrey C."/>
            <person name="LaButti K."/>
            <person name="Lindquist E.A."/>
            <person name="Lipzen A."/>
            <person name="Lundell T."/>
            <person name="Morin E."/>
            <person name="Murat C."/>
            <person name="Riley R."/>
            <person name="Ohm R."/>
            <person name="Sun H."/>
            <person name="Tunlid A."/>
            <person name="Henrissat B."/>
            <person name="Grigoriev I.V."/>
            <person name="Hibbett D.S."/>
            <person name="Martin F."/>
        </authorList>
    </citation>
    <scope>NUCLEOTIDE SEQUENCE [LARGE SCALE GENOMIC DNA]</scope>
    <source>
        <strain evidence="5">F 1598</strain>
    </source>
</reference>
<dbReference type="Gene3D" id="3.90.25.10">
    <property type="entry name" value="UDP-galactose 4-epimerase, domain 1"/>
    <property type="match status" value="1"/>
</dbReference>
<keyword evidence="5" id="KW-1185">Reference proteome</keyword>
<keyword evidence="2" id="KW-0521">NADP</keyword>
<dbReference type="Gene3D" id="3.40.50.720">
    <property type="entry name" value="NAD(P)-binding Rossmann-like Domain"/>
    <property type="match status" value="1"/>
</dbReference>
<evidence type="ECO:0000313" key="4">
    <source>
        <dbReference type="EMBL" id="KIM74899.1"/>
    </source>
</evidence>
<evidence type="ECO:0000259" key="3">
    <source>
        <dbReference type="Pfam" id="PF05368"/>
    </source>
</evidence>
<evidence type="ECO:0000256" key="1">
    <source>
        <dbReference type="ARBA" id="ARBA00006328"/>
    </source>
</evidence>
<dbReference type="OrthoDB" id="300709at2759"/>
<feature type="domain" description="NmrA-like" evidence="3">
    <location>
        <begin position="40"/>
        <end position="179"/>
    </location>
</feature>
<dbReference type="Pfam" id="PF05368">
    <property type="entry name" value="NmrA"/>
    <property type="match status" value="1"/>
</dbReference>
<dbReference type="Proteomes" id="UP000054166">
    <property type="component" value="Unassembled WGS sequence"/>
</dbReference>
<dbReference type="GO" id="GO:0005634">
    <property type="term" value="C:nucleus"/>
    <property type="evidence" value="ECO:0007669"/>
    <property type="project" value="TreeGrafter"/>
</dbReference>
<dbReference type="SUPFAM" id="SSF51735">
    <property type="entry name" value="NAD(P)-binding Rossmann-fold domains"/>
    <property type="match status" value="1"/>
</dbReference>
<dbReference type="InterPro" id="IPR008030">
    <property type="entry name" value="NmrA-like"/>
</dbReference>
<proteinExistence type="inferred from homology"/>
<dbReference type="InterPro" id="IPR036291">
    <property type="entry name" value="NAD(P)-bd_dom_sf"/>
</dbReference>
<sequence length="277" mass="31239">MSVSSTTVQKILIIGGTGAQGKNVIRELVRDGKYKAAHRLVYSGGQNRPKVHRYAEEYRNSHQLTKGKLAEWIEAQPLDMLGWTIINGAVYTEMLSVLLRPRILDDGTCVFAAPLGDGYISFADLSTYGHYTQWIFDNPSKSIGRRISLPTYPTSLKGIAEAFTRVTGKRAVAKDVTQDEWFAAASAYVDPDVKQPRNNGANEDDDTRFTFRHSFGAWWNIWKVLKPEQEKNRPGLELADEIYPNRTKSVEEWMHATGYTGEAKAEMKLDEDQAKTF</sequence>
<evidence type="ECO:0000313" key="5">
    <source>
        <dbReference type="Proteomes" id="UP000054166"/>
    </source>
</evidence>
<evidence type="ECO:0000256" key="2">
    <source>
        <dbReference type="ARBA" id="ARBA00022857"/>
    </source>
</evidence>
<dbReference type="AlphaFoldDB" id="A0A0C3F4C5"/>
<gene>
    <name evidence="4" type="ORF">PILCRDRAFT_92388</name>
</gene>